<dbReference type="InterPro" id="IPR036393">
    <property type="entry name" value="AceGlu_kinase-like_sf"/>
</dbReference>
<dbReference type="Proteomes" id="UP000516260">
    <property type="component" value="Chromosome 16"/>
</dbReference>
<dbReference type="GO" id="GO:0006536">
    <property type="term" value="P:glutamate metabolic process"/>
    <property type="evidence" value="ECO:0007669"/>
    <property type="project" value="TreeGrafter"/>
</dbReference>
<dbReference type="PROSITE" id="PS51731">
    <property type="entry name" value="GNAT_NAGS"/>
    <property type="match status" value="1"/>
</dbReference>
<feature type="region of interest" description="Disordered" evidence="2">
    <location>
        <begin position="31"/>
        <end position="61"/>
    </location>
</feature>
<dbReference type="PANTHER" id="PTHR23342">
    <property type="entry name" value="N-ACETYLGLUTAMATE SYNTHASE"/>
    <property type="match status" value="1"/>
</dbReference>
<keyword evidence="5" id="KW-1185">Reference proteome</keyword>
<reference evidence="4 5" key="1">
    <citation type="submission" date="2019-04" db="EMBL/GenBank/DDBJ databases">
        <title>The sequence and de novo assembly of Takifugu bimaculatus genome using PacBio and Hi-C technologies.</title>
        <authorList>
            <person name="Xu P."/>
            <person name="Liu B."/>
            <person name="Zhou Z."/>
        </authorList>
    </citation>
    <scope>NUCLEOTIDE SEQUENCE [LARGE SCALE GENOMIC DNA]</scope>
    <source>
        <strain evidence="4">TB-2018</strain>
        <tissue evidence="4">Muscle</tissue>
    </source>
</reference>
<dbReference type="AlphaFoldDB" id="A0A4Z2C1D0"/>
<dbReference type="GO" id="GO:0005759">
    <property type="term" value="C:mitochondrial matrix"/>
    <property type="evidence" value="ECO:0007669"/>
    <property type="project" value="TreeGrafter"/>
</dbReference>
<sequence>MAKLNSGSPGCRAVALAGKYLSSLTLPVLTRGSGQRQRRMAAPRRCMMSSDASGDAGKSPQLLHQQDSLGCLSPADRQAPTNRNLIYRDVRAFLSEVGGDPREARYWLTQFQRATATQSPAFAVLEVDSSVFESREMVQRLAFGLSFLQRMDMKPVVIMGWSEHEDLSPGEPIAGSQCTKGLVKRSKQLTEALQQHSAVVLPLFSAESFLLLQETQTGSSAPPSISVDSSLLQWSLGCGTIPLVCPVGRDGRGCSVILDSTEVLETVLLPSNLLILSTAAWLSKAQRCRVATIARLLNQLPTESSAVITSADALLTELFSHRGSGTLFKNGDPIHRHSSLAGIDVERLLALINKSFDKTLRRDYIDSLQGRVHSIYLSEGYNAAAIITMEPVNNGTPYLDKFVVSSSKQGQGTSHLLWECIRQDLGKLFWRSRATNRINPWYFKHSDGSFVNGAWTVFWFGLTDIRDSYELVEYARNLPESFQASPLGTPEQPLTAAAKS</sequence>
<keyword evidence="1" id="KW-0808">Transferase</keyword>
<dbReference type="Gene3D" id="3.40.630.30">
    <property type="match status" value="1"/>
</dbReference>
<dbReference type="SUPFAM" id="SSF53633">
    <property type="entry name" value="Carbamate kinase-like"/>
    <property type="match status" value="1"/>
</dbReference>
<dbReference type="PANTHER" id="PTHR23342:SF0">
    <property type="entry name" value="N-ACETYLGLUTAMATE SYNTHASE, MITOCHONDRIAL"/>
    <property type="match status" value="1"/>
</dbReference>
<protein>
    <recommendedName>
        <fullName evidence="3">N-acetyltransferase domain-containing protein</fullName>
    </recommendedName>
</protein>
<organism evidence="4 5">
    <name type="scientific">Takifugu bimaculatus</name>
    <dbReference type="NCBI Taxonomy" id="433685"/>
    <lineage>
        <taxon>Eukaryota</taxon>
        <taxon>Metazoa</taxon>
        <taxon>Chordata</taxon>
        <taxon>Craniata</taxon>
        <taxon>Vertebrata</taxon>
        <taxon>Euteleostomi</taxon>
        <taxon>Actinopterygii</taxon>
        <taxon>Neopterygii</taxon>
        <taxon>Teleostei</taxon>
        <taxon>Neoteleostei</taxon>
        <taxon>Acanthomorphata</taxon>
        <taxon>Eupercaria</taxon>
        <taxon>Tetraodontiformes</taxon>
        <taxon>Tetradontoidea</taxon>
        <taxon>Tetraodontidae</taxon>
        <taxon>Takifugu</taxon>
    </lineage>
</organism>
<dbReference type="EMBL" id="SWLE01000008">
    <property type="protein sequence ID" value="TNM97490.1"/>
    <property type="molecule type" value="Genomic_DNA"/>
</dbReference>
<accession>A0A4Z2C1D0</accession>
<dbReference type="GO" id="GO:0006526">
    <property type="term" value="P:L-arginine biosynthetic process"/>
    <property type="evidence" value="ECO:0007669"/>
    <property type="project" value="TreeGrafter"/>
</dbReference>
<dbReference type="FunFam" id="3.40.630.30:FF:000045">
    <property type="entry name" value="N-acetylglutamate synthase, mitochondrial"/>
    <property type="match status" value="1"/>
</dbReference>
<dbReference type="GO" id="GO:0004042">
    <property type="term" value="F:L-glutamate N-acetyltransferase activity"/>
    <property type="evidence" value="ECO:0007669"/>
    <property type="project" value="TreeGrafter"/>
</dbReference>
<feature type="domain" description="N-acetyltransferase" evidence="3">
    <location>
        <begin position="332"/>
        <end position="483"/>
    </location>
</feature>
<evidence type="ECO:0000256" key="2">
    <source>
        <dbReference type="SAM" id="MobiDB-lite"/>
    </source>
</evidence>
<dbReference type="Gene3D" id="3.40.1160.10">
    <property type="entry name" value="Acetylglutamate kinase-like"/>
    <property type="match status" value="1"/>
</dbReference>
<evidence type="ECO:0000259" key="3">
    <source>
        <dbReference type="PROSITE" id="PS51731"/>
    </source>
</evidence>
<dbReference type="CDD" id="cd04265">
    <property type="entry name" value="DUF619-NAGS-U"/>
    <property type="match status" value="1"/>
</dbReference>
<dbReference type="InterPro" id="IPR006855">
    <property type="entry name" value="Vertebrate-like_GNAT_dom"/>
</dbReference>
<dbReference type="Pfam" id="PF04768">
    <property type="entry name" value="NAT"/>
    <property type="match status" value="1"/>
</dbReference>
<evidence type="ECO:0000313" key="5">
    <source>
        <dbReference type="Proteomes" id="UP000516260"/>
    </source>
</evidence>
<evidence type="ECO:0000313" key="4">
    <source>
        <dbReference type="EMBL" id="TNM97490.1"/>
    </source>
</evidence>
<name>A0A4Z2C1D0_9TELE</name>
<comment type="caution">
    <text evidence="4">The sequence shown here is derived from an EMBL/GenBank/DDBJ whole genome shotgun (WGS) entry which is preliminary data.</text>
</comment>
<gene>
    <name evidence="4" type="ORF">fugu_015646</name>
</gene>
<proteinExistence type="predicted"/>
<evidence type="ECO:0000256" key="1">
    <source>
        <dbReference type="ARBA" id="ARBA00022679"/>
    </source>
</evidence>